<proteinExistence type="predicted"/>
<name>A0A7N0UFZ6_KALFE</name>
<dbReference type="Gramene" id="Kaladp0067s0153.1.v1.1">
    <property type="protein sequence ID" value="Kaladp0067s0153.1.v1.1"/>
    <property type="gene ID" value="Kaladp0067s0153.v1.1"/>
</dbReference>
<protein>
    <recommendedName>
        <fullName evidence="2">Myb/SANT-like domain-containing protein</fullName>
    </recommendedName>
</protein>
<feature type="compositionally biased region" description="Acidic residues" evidence="1">
    <location>
        <begin position="182"/>
        <end position="193"/>
    </location>
</feature>
<keyword evidence="4" id="KW-1185">Reference proteome</keyword>
<organism evidence="3 4">
    <name type="scientific">Kalanchoe fedtschenkoi</name>
    <name type="common">Lavender scallops</name>
    <name type="synonym">South American air plant</name>
    <dbReference type="NCBI Taxonomy" id="63787"/>
    <lineage>
        <taxon>Eukaryota</taxon>
        <taxon>Viridiplantae</taxon>
        <taxon>Streptophyta</taxon>
        <taxon>Embryophyta</taxon>
        <taxon>Tracheophyta</taxon>
        <taxon>Spermatophyta</taxon>
        <taxon>Magnoliopsida</taxon>
        <taxon>eudicotyledons</taxon>
        <taxon>Gunneridae</taxon>
        <taxon>Pentapetalae</taxon>
        <taxon>Saxifragales</taxon>
        <taxon>Crassulaceae</taxon>
        <taxon>Kalanchoe</taxon>
    </lineage>
</organism>
<sequence>MMASRPLRSRRHPELQQEQQARAKWTAYLTKILVDSMVQQAQQGNRTRSSFNKTAWISICDDFQLKTGFNWDKEQLKNRYSVLRKQYTLVSSLLAQTDFSFDESTGAILAADDTWDAYVKEHPDAEVLKSSGCPFYRELSIIFADMVSKSNGSYLESVQNNNEVTYYKSSLPDNLTVKVEESSSESEDDAMGDDQDKYEQSTPRTPSGRKRGRKGVDGSIAAAILEMASASKLKTTAIKLQHSRYSISNCIKELDKLQDVDEDIYYAALDLFDNRVAREMFLSLKVDKRLTWLVGKMRRSRLCS</sequence>
<evidence type="ECO:0000313" key="4">
    <source>
        <dbReference type="Proteomes" id="UP000594263"/>
    </source>
</evidence>
<dbReference type="Pfam" id="PF12776">
    <property type="entry name" value="Myb_DNA-bind_3"/>
    <property type="match status" value="1"/>
</dbReference>
<dbReference type="OMA" id="GCPVYTQ"/>
<feature type="region of interest" description="Disordered" evidence="1">
    <location>
        <begin position="177"/>
        <end position="215"/>
    </location>
</feature>
<dbReference type="Proteomes" id="UP000594263">
    <property type="component" value="Unplaced"/>
</dbReference>
<dbReference type="PANTHER" id="PTHR47584:SF9">
    <property type="entry name" value="L10-INTERACTING MYB DOMAIN-CONTAINING PROTEIN-LIKE"/>
    <property type="match status" value="1"/>
</dbReference>
<dbReference type="EnsemblPlants" id="Kaladp0067s0153.1.v1.1">
    <property type="protein sequence ID" value="Kaladp0067s0153.1.v1.1"/>
    <property type="gene ID" value="Kaladp0067s0153.v1.1"/>
</dbReference>
<accession>A0A7N0UFZ6</accession>
<dbReference type="AlphaFoldDB" id="A0A7N0UFZ6"/>
<feature type="domain" description="Myb/SANT-like" evidence="2">
    <location>
        <begin position="24"/>
        <end position="118"/>
    </location>
</feature>
<dbReference type="PANTHER" id="PTHR47584">
    <property type="match status" value="1"/>
</dbReference>
<evidence type="ECO:0000259" key="2">
    <source>
        <dbReference type="Pfam" id="PF12776"/>
    </source>
</evidence>
<reference evidence="3" key="1">
    <citation type="submission" date="2021-01" db="UniProtKB">
        <authorList>
            <consortium name="EnsemblPlants"/>
        </authorList>
    </citation>
    <scope>IDENTIFICATION</scope>
</reference>
<evidence type="ECO:0000313" key="3">
    <source>
        <dbReference type="EnsemblPlants" id="Kaladp0067s0153.1.v1.1"/>
    </source>
</evidence>
<evidence type="ECO:0000256" key="1">
    <source>
        <dbReference type="SAM" id="MobiDB-lite"/>
    </source>
</evidence>
<dbReference type="InterPro" id="IPR045026">
    <property type="entry name" value="LIMYB"/>
</dbReference>
<dbReference type="InterPro" id="IPR024752">
    <property type="entry name" value="Myb/SANT-like_dom"/>
</dbReference>